<organism evidence="2 3">
    <name type="scientific">Rattus norvegicus</name>
    <name type="common">Rat</name>
    <dbReference type="NCBI Taxonomy" id="10116"/>
    <lineage>
        <taxon>Eukaryota</taxon>
        <taxon>Metazoa</taxon>
        <taxon>Chordata</taxon>
        <taxon>Craniata</taxon>
        <taxon>Vertebrata</taxon>
        <taxon>Euteleostomi</taxon>
        <taxon>Mammalia</taxon>
        <taxon>Eutheria</taxon>
        <taxon>Euarchontoglires</taxon>
        <taxon>Glires</taxon>
        <taxon>Rodentia</taxon>
        <taxon>Myomorpha</taxon>
        <taxon>Muroidea</taxon>
        <taxon>Muridae</taxon>
        <taxon>Murinae</taxon>
        <taxon>Rattus</taxon>
    </lineage>
</organism>
<dbReference type="AlphaFoldDB" id="A6IPA8"/>
<reference evidence="2 3" key="1">
    <citation type="submission" date="2005-09" db="EMBL/GenBank/DDBJ databases">
        <authorList>
            <person name="Mural R.J."/>
            <person name="Li P.W."/>
            <person name="Adams M.D."/>
            <person name="Amanatides P.G."/>
            <person name="Baden-Tillson H."/>
            <person name="Barnstead M."/>
            <person name="Chin S.H."/>
            <person name="Dew I."/>
            <person name="Evans C.A."/>
            <person name="Ferriera S."/>
            <person name="Flanigan M."/>
            <person name="Fosler C."/>
            <person name="Glodek A."/>
            <person name="Gu Z."/>
            <person name="Holt R.A."/>
            <person name="Jennings D."/>
            <person name="Kraft C.L."/>
            <person name="Lu F."/>
            <person name="Nguyen T."/>
            <person name="Nusskern D.R."/>
            <person name="Pfannkoch C.M."/>
            <person name="Sitter C."/>
            <person name="Sutton G.G."/>
            <person name="Venter J.C."/>
            <person name="Wang Z."/>
            <person name="Woodage T."/>
            <person name="Zheng X.H."/>
            <person name="Zhong F."/>
        </authorList>
    </citation>
    <scope>NUCLEOTIDE SEQUENCE [LARGE SCALE GENOMIC DNA]</scope>
    <source>
        <strain>BN</strain>
        <strain evidence="3">Sprague-Dawley</strain>
    </source>
</reference>
<dbReference type="EMBL" id="CH473965">
    <property type="protein sequence ID" value="EDL98952.1"/>
    <property type="molecule type" value="Genomic_DNA"/>
</dbReference>
<dbReference type="Proteomes" id="UP000234681">
    <property type="component" value="Chromosome 9"/>
</dbReference>
<evidence type="ECO:0000256" key="1">
    <source>
        <dbReference type="SAM" id="MobiDB-lite"/>
    </source>
</evidence>
<name>A6IPA8_RAT</name>
<proteinExistence type="predicted"/>
<evidence type="ECO:0000313" key="3">
    <source>
        <dbReference type="Proteomes" id="UP000234681"/>
    </source>
</evidence>
<evidence type="ECO:0000313" key="2">
    <source>
        <dbReference type="EMBL" id="EDL98952.1"/>
    </source>
</evidence>
<feature type="region of interest" description="Disordered" evidence="1">
    <location>
        <begin position="1"/>
        <end position="39"/>
    </location>
</feature>
<sequence length="39" mass="4277">METNSGGTSVPGKEERIRKEKGPVLQLGGMAEAHRKHLF</sequence>
<accession>A6IPA8</accession>
<protein>
    <submittedName>
        <fullName evidence="2">RCG22321</fullName>
    </submittedName>
</protein>
<feature type="compositionally biased region" description="Basic and acidic residues" evidence="1">
    <location>
        <begin position="12"/>
        <end position="22"/>
    </location>
</feature>
<gene>
    <name evidence="2" type="ORF">rCG_22321</name>
</gene>